<organism evidence="1 2">
    <name type="scientific">Choristoneura fumiferana</name>
    <name type="common">Spruce budworm moth</name>
    <name type="synonym">Archips fumiferana</name>
    <dbReference type="NCBI Taxonomy" id="7141"/>
    <lineage>
        <taxon>Eukaryota</taxon>
        <taxon>Metazoa</taxon>
        <taxon>Ecdysozoa</taxon>
        <taxon>Arthropoda</taxon>
        <taxon>Hexapoda</taxon>
        <taxon>Insecta</taxon>
        <taxon>Pterygota</taxon>
        <taxon>Neoptera</taxon>
        <taxon>Endopterygota</taxon>
        <taxon>Lepidoptera</taxon>
        <taxon>Glossata</taxon>
        <taxon>Ditrysia</taxon>
        <taxon>Tortricoidea</taxon>
        <taxon>Tortricidae</taxon>
        <taxon>Tortricinae</taxon>
        <taxon>Choristoneura</taxon>
    </lineage>
</organism>
<evidence type="ECO:0000313" key="2">
    <source>
        <dbReference type="Proteomes" id="UP001064048"/>
    </source>
</evidence>
<accession>A0ACC0JD57</accession>
<keyword evidence="2" id="KW-1185">Reference proteome</keyword>
<sequence>MDDTTANLTNSERPEFIPADFGISAMGQPGNLEKSPGNEVEKECPLCKSVIRYFFVNFNEKVLLCDNQDCEYPFGYEDLEFVKQDDQWDSNDELESITTIMSRPTQAGSIISTHAWSDIDKLNKAYDSEDSQQELPIKELESKEEKELKLQEYLRAKEAELQTKRNIQQIKKLNNQLQKTYDEDNFSCITNEKWIKHLMVLQGLSGVPLLKKQEIARLRRDEAELGSNELTIGINSGQSESSITIEILNRDTSKGQSRMQWLIGICVLTAAVDGGGGATGTADLSQFWTDDYKVFEQIYGKTSDRELYGSTLPPNLSFGIDLSVLKKQATEKKERYVDTGDADVLESQSNLYSFGDNFNQLLTKQSLDAFEKSRPTKPSFKFIPYNDFKPISQTSDPETYNYYKALELLEKKKKVEALKGLASYDHPSKYGTANPEDTEAYKSIQDILEAHESNKDFDEPAVIKDILKPVEIHGCLVYEVGVGLALPALGLVLVLLGHWVGEAAFPLVLLDALQQEGRRGGLSLLPAVDFPG</sequence>
<gene>
    <name evidence="1" type="ORF">MSG28_009982</name>
</gene>
<reference evidence="1 2" key="1">
    <citation type="journal article" date="2022" name="Genome Biol. Evol.">
        <title>The Spruce Budworm Genome: Reconstructing the Evolutionary History of Antifreeze Proteins.</title>
        <authorList>
            <person name="Beliveau C."/>
            <person name="Gagne P."/>
            <person name="Picq S."/>
            <person name="Vernygora O."/>
            <person name="Keeling C.I."/>
            <person name="Pinkney K."/>
            <person name="Doucet D."/>
            <person name="Wen F."/>
            <person name="Johnston J.S."/>
            <person name="Maaroufi H."/>
            <person name="Boyle B."/>
            <person name="Laroche J."/>
            <person name="Dewar K."/>
            <person name="Juretic N."/>
            <person name="Blackburn G."/>
            <person name="Nisole A."/>
            <person name="Brunet B."/>
            <person name="Brandao M."/>
            <person name="Lumley L."/>
            <person name="Duan J."/>
            <person name="Quan G."/>
            <person name="Lucarotti C.J."/>
            <person name="Roe A.D."/>
            <person name="Sperling F.A.H."/>
            <person name="Levesque R.C."/>
            <person name="Cusson M."/>
        </authorList>
    </citation>
    <scope>NUCLEOTIDE SEQUENCE [LARGE SCALE GENOMIC DNA]</scope>
    <source>
        <strain evidence="1">Glfc:IPQL:Cfum</strain>
    </source>
</reference>
<comment type="caution">
    <text evidence="1">The sequence shown here is derived from an EMBL/GenBank/DDBJ whole genome shotgun (WGS) entry which is preliminary data.</text>
</comment>
<dbReference type="Proteomes" id="UP001064048">
    <property type="component" value="Chromosome 16"/>
</dbReference>
<proteinExistence type="predicted"/>
<evidence type="ECO:0000313" key="1">
    <source>
        <dbReference type="EMBL" id="KAI8422093.1"/>
    </source>
</evidence>
<name>A0ACC0JD57_CHOFU</name>
<protein>
    <submittedName>
        <fullName evidence="1">Uncharacterized protein</fullName>
    </submittedName>
</protein>
<dbReference type="EMBL" id="CM046116">
    <property type="protein sequence ID" value="KAI8422093.1"/>
    <property type="molecule type" value="Genomic_DNA"/>
</dbReference>